<dbReference type="InterPro" id="IPR004158">
    <property type="entry name" value="DUF247_pln"/>
</dbReference>
<organism evidence="2 3">
    <name type="scientific">Oryza sativa subsp. japonica</name>
    <name type="common">Rice</name>
    <dbReference type="NCBI Taxonomy" id="39947"/>
    <lineage>
        <taxon>Eukaryota</taxon>
        <taxon>Viridiplantae</taxon>
        <taxon>Streptophyta</taxon>
        <taxon>Embryophyta</taxon>
        <taxon>Tracheophyta</taxon>
        <taxon>Spermatophyta</taxon>
        <taxon>Magnoliopsida</taxon>
        <taxon>Liliopsida</taxon>
        <taxon>Poales</taxon>
        <taxon>Poaceae</taxon>
        <taxon>BOP clade</taxon>
        <taxon>Oryzoideae</taxon>
        <taxon>Oryzeae</taxon>
        <taxon>Oryzinae</taxon>
        <taxon>Oryza</taxon>
        <taxon>Oryza sativa</taxon>
    </lineage>
</organism>
<evidence type="ECO:0000313" key="2">
    <source>
        <dbReference type="EMBL" id="AAR06336.1"/>
    </source>
</evidence>
<dbReference type="EMBL" id="AC137921">
    <property type="protein sequence ID" value="AAR06336.1"/>
    <property type="molecule type" value="Genomic_DNA"/>
</dbReference>
<dbReference type="Pfam" id="PF03140">
    <property type="entry name" value="DUF247"/>
    <property type="match status" value="1"/>
</dbReference>
<dbReference type="PANTHER" id="PTHR31549:SF23">
    <property type="entry name" value="OS03G0591600 PROTEIN"/>
    <property type="match status" value="1"/>
</dbReference>
<evidence type="ECO:0000313" key="3">
    <source>
        <dbReference type="Proteomes" id="UP000000763"/>
    </source>
</evidence>
<dbReference type="Proteomes" id="UP000000763">
    <property type="component" value="Chromosome 3"/>
</dbReference>
<keyword evidence="1" id="KW-0472">Membrane</keyword>
<evidence type="ECO:0000256" key="1">
    <source>
        <dbReference type="SAM" id="Phobius"/>
    </source>
</evidence>
<protein>
    <submittedName>
        <fullName evidence="2">Uncharacterized protein</fullName>
    </submittedName>
</protein>
<keyword evidence="1" id="KW-1133">Transmembrane helix</keyword>
<reference evidence="3" key="2">
    <citation type="journal article" date="2008" name="Nucleic Acids Res.">
        <title>The rice annotation project database (RAP-DB): 2008 update.</title>
        <authorList>
            <consortium name="The rice annotation project (RAP)"/>
        </authorList>
    </citation>
    <scope>GENOME REANNOTATION</scope>
    <source>
        <strain evidence="3">cv. Nipponbare</strain>
    </source>
</reference>
<feature type="transmembrane region" description="Helical" evidence="1">
    <location>
        <begin position="554"/>
        <end position="576"/>
    </location>
</feature>
<reference evidence="3" key="1">
    <citation type="journal article" date="2005" name="Nature">
        <title>The map-based sequence of the rice genome.</title>
        <authorList>
            <consortium name="International rice genome sequencing project (IRGSP)"/>
            <person name="Matsumoto T."/>
            <person name="Wu J."/>
            <person name="Kanamori H."/>
            <person name="Katayose Y."/>
            <person name="Fujisawa M."/>
            <person name="Namiki N."/>
            <person name="Mizuno H."/>
            <person name="Yamamoto K."/>
            <person name="Antonio B.A."/>
            <person name="Baba T."/>
            <person name="Sakata K."/>
            <person name="Nagamura Y."/>
            <person name="Aoki H."/>
            <person name="Arikawa K."/>
            <person name="Arita K."/>
            <person name="Bito T."/>
            <person name="Chiden Y."/>
            <person name="Fujitsuka N."/>
            <person name="Fukunaka R."/>
            <person name="Hamada M."/>
            <person name="Harada C."/>
            <person name="Hayashi A."/>
            <person name="Hijishita S."/>
            <person name="Honda M."/>
            <person name="Hosokawa S."/>
            <person name="Ichikawa Y."/>
            <person name="Idonuma A."/>
            <person name="Iijima M."/>
            <person name="Ikeda M."/>
            <person name="Ikeno M."/>
            <person name="Ito K."/>
            <person name="Ito S."/>
            <person name="Ito T."/>
            <person name="Ito Y."/>
            <person name="Ito Y."/>
            <person name="Iwabuchi A."/>
            <person name="Kamiya K."/>
            <person name="Karasawa W."/>
            <person name="Kurita K."/>
            <person name="Katagiri S."/>
            <person name="Kikuta A."/>
            <person name="Kobayashi H."/>
            <person name="Kobayashi N."/>
            <person name="Machita K."/>
            <person name="Maehara T."/>
            <person name="Masukawa M."/>
            <person name="Mizubayashi T."/>
            <person name="Mukai Y."/>
            <person name="Nagasaki H."/>
            <person name="Nagata Y."/>
            <person name="Naito S."/>
            <person name="Nakashima M."/>
            <person name="Nakama Y."/>
            <person name="Nakamichi Y."/>
            <person name="Nakamura M."/>
            <person name="Meguro A."/>
            <person name="Negishi M."/>
            <person name="Ohta I."/>
            <person name="Ohta T."/>
            <person name="Okamoto M."/>
            <person name="Ono N."/>
            <person name="Saji S."/>
            <person name="Sakaguchi M."/>
            <person name="Sakai K."/>
            <person name="Shibata M."/>
            <person name="Shimokawa T."/>
            <person name="Song J."/>
            <person name="Takazaki Y."/>
            <person name="Terasawa K."/>
            <person name="Tsugane M."/>
            <person name="Tsuji K."/>
            <person name="Ueda S."/>
            <person name="Waki K."/>
            <person name="Yamagata H."/>
            <person name="Yamamoto M."/>
            <person name="Yamamoto S."/>
            <person name="Yamane H."/>
            <person name="Yoshiki S."/>
            <person name="Yoshihara R."/>
            <person name="Yukawa K."/>
            <person name="Zhong H."/>
            <person name="Yano M."/>
            <person name="Yuan Q."/>
            <person name="Ouyang S."/>
            <person name="Liu J."/>
            <person name="Jones K.M."/>
            <person name="Gansberger K."/>
            <person name="Moffat K."/>
            <person name="Hill J."/>
            <person name="Bera J."/>
            <person name="Fadrosh D."/>
            <person name="Jin S."/>
            <person name="Johri S."/>
            <person name="Kim M."/>
            <person name="Overton L."/>
            <person name="Reardon M."/>
            <person name="Tsitrin T."/>
            <person name="Vuong H."/>
            <person name="Weaver B."/>
            <person name="Ciecko A."/>
            <person name="Tallon L."/>
            <person name="Jackson J."/>
            <person name="Pai G."/>
            <person name="Aken S.V."/>
            <person name="Utterback T."/>
            <person name="Reidmuller S."/>
            <person name="Feldblyum T."/>
            <person name="Hsiao J."/>
            <person name="Zismann V."/>
            <person name="Iobst S."/>
            <person name="de Vazeille A.R."/>
            <person name="Buell C.R."/>
            <person name="Ying K."/>
            <person name="Li Y."/>
            <person name="Lu T."/>
            <person name="Huang Y."/>
            <person name="Zhao Q."/>
            <person name="Feng Q."/>
            <person name="Zhang L."/>
            <person name="Zhu J."/>
            <person name="Weng Q."/>
            <person name="Mu J."/>
            <person name="Lu Y."/>
            <person name="Fan D."/>
            <person name="Liu Y."/>
            <person name="Guan J."/>
            <person name="Zhang Y."/>
            <person name="Yu S."/>
            <person name="Liu X."/>
            <person name="Zhang Y."/>
            <person name="Hong G."/>
            <person name="Han B."/>
            <person name="Choisne N."/>
            <person name="Demange N."/>
            <person name="Orjeda G."/>
            <person name="Samain S."/>
            <person name="Cattolico L."/>
            <person name="Pelletier E."/>
            <person name="Couloux A."/>
            <person name="Segurens B."/>
            <person name="Wincker P."/>
            <person name="D'Hont A."/>
            <person name="Scarpelli C."/>
            <person name="Weissenbach J."/>
            <person name="Salanoubat M."/>
            <person name="Quetier F."/>
            <person name="Yu Y."/>
            <person name="Kim H.R."/>
            <person name="Rambo T."/>
            <person name="Currie J."/>
            <person name="Collura K."/>
            <person name="Luo M."/>
            <person name="Yang T."/>
            <person name="Ammiraju J.S.S."/>
            <person name="Engler F."/>
            <person name="Soderlund C."/>
            <person name="Wing R.A."/>
            <person name="Palmer L.E."/>
            <person name="de la Bastide M."/>
            <person name="Spiegel L."/>
            <person name="Nascimento L."/>
            <person name="Zutavern T."/>
            <person name="O'Shaughnessy A."/>
            <person name="Dike S."/>
            <person name="Dedhia N."/>
            <person name="Preston R."/>
            <person name="Balija V."/>
            <person name="McCombie W.R."/>
            <person name="Chow T."/>
            <person name="Chen H."/>
            <person name="Chung M."/>
            <person name="Chen C."/>
            <person name="Shaw J."/>
            <person name="Wu H."/>
            <person name="Hsiao K."/>
            <person name="Chao Y."/>
            <person name="Chu M."/>
            <person name="Cheng C."/>
            <person name="Hour A."/>
            <person name="Lee P."/>
            <person name="Lin S."/>
            <person name="Lin Y."/>
            <person name="Liou J."/>
            <person name="Liu S."/>
            <person name="Hsing Y."/>
            <person name="Raghuvanshi S."/>
            <person name="Mohanty A."/>
            <person name="Bharti A.K."/>
            <person name="Gaur A."/>
            <person name="Gupta V."/>
            <person name="Kumar D."/>
            <person name="Ravi V."/>
            <person name="Vij S."/>
            <person name="Kapur A."/>
            <person name="Khurana P."/>
            <person name="Khurana P."/>
            <person name="Khurana J.P."/>
            <person name="Tyagi A.K."/>
            <person name="Gaikwad K."/>
            <person name="Singh A."/>
            <person name="Dalal V."/>
            <person name="Srivastava S."/>
            <person name="Dixit A."/>
            <person name="Pal A.K."/>
            <person name="Ghazi I.A."/>
            <person name="Yadav M."/>
            <person name="Pandit A."/>
            <person name="Bhargava A."/>
            <person name="Sureshbabu K."/>
            <person name="Batra K."/>
            <person name="Sharma T.R."/>
            <person name="Mohapatra T."/>
            <person name="Singh N.K."/>
            <person name="Messing J."/>
            <person name="Nelson A.B."/>
            <person name="Fuks G."/>
            <person name="Kavchok S."/>
            <person name="Keizer G."/>
            <person name="Linton E."/>
            <person name="Llaca V."/>
            <person name="Song R."/>
            <person name="Tanyolac B."/>
            <person name="Young S."/>
            <person name="Ho-Il K."/>
            <person name="Hahn J.H."/>
            <person name="Sangsakoo G."/>
            <person name="Vanavichit A."/>
            <person name="de Mattos Luiz.A.T."/>
            <person name="Zimmer P.D."/>
            <person name="Malone G."/>
            <person name="Dellagostin O."/>
            <person name="de Oliveira A.C."/>
            <person name="Bevan M."/>
            <person name="Bancroft I."/>
            <person name="Minx P."/>
            <person name="Cordum H."/>
            <person name="Wilson R."/>
            <person name="Cheng Z."/>
            <person name="Jin W."/>
            <person name="Jiang J."/>
            <person name="Leong S.A."/>
            <person name="Iwama H."/>
            <person name="Gojobori T."/>
            <person name="Itoh T."/>
            <person name="Niimura Y."/>
            <person name="Fujii Y."/>
            <person name="Habara T."/>
            <person name="Sakai H."/>
            <person name="Sato Y."/>
            <person name="Wilson G."/>
            <person name="Kumar K."/>
            <person name="McCouch S."/>
            <person name="Juretic N."/>
            <person name="Hoen D."/>
            <person name="Wright S."/>
            <person name="Bruskiewich R."/>
            <person name="Bureau T."/>
            <person name="Miyao A."/>
            <person name="Hirochika H."/>
            <person name="Nishikawa T."/>
            <person name="Kadowaki K."/>
            <person name="Sugiura M."/>
            <person name="Burr B."/>
            <person name="Sasaki T."/>
        </authorList>
    </citation>
    <scope>NUCLEOTIDE SEQUENCE [LARGE SCALE GENOMIC DNA]</scope>
    <source>
        <strain evidence="3">cv. Nipponbare</strain>
    </source>
</reference>
<dbReference type="PANTHER" id="PTHR31549">
    <property type="entry name" value="PROTEIN, PUTATIVE (DUF247)-RELATED-RELATED"/>
    <property type="match status" value="1"/>
</dbReference>
<name>Q10HE1_ORYSJ</name>
<accession>Q10HE1</accession>
<dbReference type="AlphaFoldDB" id="Q10HE1"/>
<gene>
    <name evidence="2" type="ORF">OSJNBa0027H16.30</name>
</gene>
<keyword evidence="1" id="KW-0812">Transmembrane</keyword>
<sequence>MAIGFGPPVAGGVLRTCLVSLVTKLNKICMLISFLLHIILNQSSDPFNTIQQLMGICPNLQFDEAQWIIRIKRILDEEIEVHDSQPISIFDVPKPLLCTKPEAYTPQLVALGPYHHCREELRDMEMYKLSAARRAQRHLPGMSFQQLVAVFATLEFEIRAYYHRHLGLSNDALAWMMAIDVSFLLEFLQTFSQDSSQRAALQRIPSRMSHLVDPSRRTSSHTMVLHDVVMLENQIPLFLLLKATEMRGSSRATAESVLSSVLSGFFQEVSSLVATGSPCTDTTRHAHLLDFLYSNMAPCYVEGLDLDDATEQADDDDDDDQSKHHMKSTLRSLTDLLIKRVTKFLSVLVDLGVRIILKLLTRIPCLSMIAQQLNSQPTQGQQPIKDFQNNKSCVSPLLEEIAVPCVAELAYSGVRFVPANGGISTIEFCAEAATLRLPVIRVDVNSEVVLRNMVAFEASTGRRALVLARYVELMNGIIDTDEDARLLRESGVILNHLKSDREVAELWNGMTRSVRLTRVPALDRVIDDLNRHHDSCWKVRINRFLKARVLGSRELVACITMALLILFMSLQAFCIARTKGAD</sequence>
<proteinExistence type="predicted"/>